<sequence length="533" mass="59116">MSSSQKRQSPLRIGFIHPDLGIGGAERLVVDAAVSLQQRGHEVAIFTSRHDPSRCFEETRDGTLEVHVLGNSIFPRNFMNAFNIIFASLRQIHLSFLLILSIYLPFRIPQVSPLAPLDSFDVFVVDQLSICVPLLRWIGQTRVVFYCHFPDKLLSGGWEITSDRVGRKRMNPGDGSAIRTRAPGLLKRLYRWPFDKLEEVTTGEADIVLANSKFTSRIYHRAFPSLREVPKVVYPCINLDAYSGSSEDFKGADVDLVKSDRPTFLSLNRFEGKKNAALAVEAFKKAREEPSYDKNTRLVIGGKRDQTHFPEPNIANVNLAWLLGGYDDKLEDNIQTLAKLRTLCDRLGLSHVTISSSEGNSTTASATTDVLFLLNFTTNQRSYLLLSPNTLGLLYTPQNEHFGIVPVEAMACGLPVLAVNNGGPTETVVDMGSDMNAENATGLLREPHLESWAQGISVLSQLSREQRARIAKAGKQRAHDLFSLKNLGREMEDACRRAESLGPVGAEEMFVLTIGSVMMATIMLLMALILPSL</sequence>
<evidence type="ECO:0000313" key="1">
    <source>
        <dbReference type="EMBL" id="KAJ9106347.1"/>
    </source>
</evidence>
<name>A0ACC2W5I4_9TREE</name>
<keyword evidence="2" id="KW-1185">Reference proteome</keyword>
<accession>A0ACC2W5I4</accession>
<proteinExistence type="predicted"/>
<dbReference type="Proteomes" id="UP001227268">
    <property type="component" value="Unassembled WGS sequence"/>
</dbReference>
<protein>
    <submittedName>
        <fullName evidence="1">Uncharacterized protein</fullName>
    </submittedName>
</protein>
<dbReference type="EMBL" id="JASBWT010000003">
    <property type="protein sequence ID" value="KAJ9106347.1"/>
    <property type="molecule type" value="Genomic_DNA"/>
</dbReference>
<gene>
    <name evidence="1" type="ORF">QFC21_001493</name>
</gene>
<organism evidence="1 2">
    <name type="scientific">Naganishia friedmannii</name>
    <dbReference type="NCBI Taxonomy" id="89922"/>
    <lineage>
        <taxon>Eukaryota</taxon>
        <taxon>Fungi</taxon>
        <taxon>Dikarya</taxon>
        <taxon>Basidiomycota</taxon>
        <taxon>Agaricomycotina</taxon>
        <taxon>Tremellomycetes</taxon>
        <taxon>Filobasidiales</taxon>
        <taxon>Filobasidiaceae</taxon>
        <taxon>Naganishia</taxon>
    </lineage>
</organism>
<evidence type="ECO:0000313" key="2">
    <source>
        <dbReference type="Proteomes" id="UP001227268"/>
    </source>
</evidence>
<reference evidence="1" key="1">
    <citation type="submission" date="2023-04" db="EMBL/GenBank/DDBJ databases">
        <title>Draft Genome sequencing of Naganishia species isolated from polar environments using Oxford Nanopore Technology.</title>
        <authorList>
            <person name="Leo P."/>
            <person name="Venkateswaran K."/>
        </authorList>
    </citation>
    <scope>NUCLEOTIDE SEQUENCE</scope>
    <source>
        <strain evidence="1">MNA-CCFEE 5423</strain>
    </source>
</reference>
<comment type="caution">
    <text evidence="1">The sequence shown here is derived from an EMBL/GenBank/DDBJ whole genome shotgun (WGS) entry which is preliminary data.</text>
</comment>